<evidence type="ECO:0000259" key="6">
    <source>
        <dbReference type="PROSITE" id="PS51012"/>
    </source>
</evidence>
<dbReference type="InterPro" id="IPR000412">
    <property type="entry name" value="ABC_2_transport"/>
</dbReference>
<dbReference type="Pfam" id="PF12698">
    <property type="entry name" value="ABC2_membrane_3"/>
    <property type="match status" value="1"/>
</dbReference>
<gene>
    <name evidence="7" type="ORF">GCM10008938_08560</name>
</gene>
<proteinExistence type="predicted"/>
<accession>A0ABQ2CXT2</accession>
<dbReference type="InterPro" id="IPR047817">
    <property type="entry name" value="ABC2_TM_bact-type"/>
</dbReference>
<evidence type="ECO:0000256" key="2">
    <source>
        <dbReference type="ARBA" id="ARBA00022692"/>
    </source>
</evidence>
<dbReference type="PANTHER" id="PTHR43229:SF3">
    <property type="entry name" value="ABC-TYPE MULTIDRUG TRANSPORT SYSTEM, PERMEASE COMPONENT"/>
    <property type="match status" value="1"/>
</dbReference>
<keyword evidence="4 5" id="KW-0472">Membrane</keyword>
<evidence type="ECO:0000256" key="4">
    <source>
        <dbReference type="ARBA" id="ARBA00023136"/>
    </source>
</evidence>
<dbReference type="PANTHER" id="PTHR43229">
    <property type="entry name" value="NODULATION PROTEIN J"/>
    <property type="match status" value="1"/>
</dbReference>
<dbReference type="InterPro" id="IPR051784">
    <property type="entry name" value="Nod_factor_ABC_transporter"/>
</dbReference>
<name>A0ABQ2CXT2_9DEIO</name>
<feature type="transmembrane region" description="Helical" evidence="5">
    <location>
        <begin position="166"/>
        <end position="186"/>
    </location>
</feature>
<protein>
    <submittedName>
        <fullName evidence="7">ABC transporter</fullName>
    </submittedName>
</protein>
<evidence type="ECO:0000313" key="8">
    <source>
        <dbReference type="Proteomes" id="UP000632222"/>
    </source>
</evidence>
<dbReference type="EMBL" id="BMOD01000002">
    <property type="protein sequence ID" value="GGJ24713.1"/>
    <property type="molecule type" value="Genomic_DNA"/>
</dbReference>
<feature type="transmembrane region" description="Helical" evidence="5">
    <location>
        <begin position="220"/>
        <end position="241"/>
    </location>
</feature>
<dbReference type="PROSITE" id="PS51012">
    <property type="entry name" value="ABC_TM2"/>
    <property type="match status" value="1"/>
</dbReference>
<comment type="subcellular location">
    <subcellularLocation>
        <location evidence="1">Membrane</location>
        <topology evidence="1">Multi-pass membrane protein</topology>
    </subcellularLocation>
</comment>
<organism evidence="7 8">
    <name type="scientific">Deinococcus roseus</name>
    <dbReference type="NCBI Taxonomy" id="392414"/>
    <lineage>
        <taxon>Bacteria</taxon>
        <taxon>Thermotogati</taxon>
        <taxon>Deinococcota</taxon>
        <taxon>Deinococci</taxon>
        <taxon>Deinococcales</taxon>
        <taxon>Deinococcaceae</taxon>
        <taxon>Deinococcus</taxon>
    </lineage>
</organism>
<evidence type="ECO:0000256" key="3">
    <source>
        <dbReference type="ARBA" id="ARBA00022989"/>
    </source>
</evidence>
<evidence type="ECO:0000313" key="7">
    <source>
        <dbReference type="EMBL" id="GGJ24713.1"/>
    </source>
</evidence>
<dbReference type="InterPro" id="IPR013525">
    <property type="entry name" value="ABC2_TM"/>
</dbReference>
<keyword evidence="8" id="KW-1185">Reference proteome</keyword>
<feature type="transmembrane region" description="Helical" evidence="5">
    <location>
        <begin position="50"/>
        <end position="77"/>
    </location>
</feature>
<feature type="transmembrane region" description="Helical" evidence="5">
    <location>
        <begin position="98"/>
        <end position="120"/>
    </location>
</feature>
<evidence type="ECO:0000256" key="5">
    <source>
        <dbReference type="SAM" id="Phobius"/>
    </source>
</evidence>
<dbReference type="PIRSF" id="PIRSF006648">
    <property type="entry name" value="DrrB"/>
    <property type="match status" value="1"/>
</dbReference>
<reference evidence="8" key="1">
    <citation type="journal article" date="2019" name="Int. J. Syst. Evol. Microbiol.">
        <title>The Global Catalogue of Microorganisms (GCM) 10K type strain sequencing project: providing services to taxonomists for standard genome sequencing and annotation.</title>
        <authorList>
            <consortium name="The Broad Institute Genomics Platform"/>
            <consortium name="The Broad Institute Genome Sequencing Center for Infectious Disease"/>
            <person name="Wu L."/>
            <person name="Ma J."/>
        </authorList>
    </citation>
    <scope>NUCLEOTIDE SEQUENCE [LARGE SCALE GENOMIC DNA]</scope>
    <source>
        <strain evidence="8">JCM 14370</strain>
    </source>
</reference>
<dbReference type="Proteomes" id="UP000632222">
    <property type="component" value="Unassembled WGS sequence"/>
</dbReference>
<feature type="transmembrane region" description="Helical" evidence="5">
    <location>
        <begin position="20"/>
        <end position="38"/>
    </location>
</feature>
<dbReference type="RefSeq" id="WP_189000372.1">
    <property type="nucleotide sequence ID" value="NZ_BMOD01000002.1"/>
</dbReference>
<feature type="transmembrane region" description="Helical" evidence="5">
    <location>
        <begin position="140"/>
        <end position="159"/>
    </location>
</feature>
<comment type="caution">
    <text evidence="7">The sequence shown here is derived from an EMBL/GenBank/DDBJ whole genome shotgun (WGS) entry which is preliminary data.</text>
</comment>
<keyword evidence="2 5" id="KW-0812">Transmembrane</keyword>
<evidence type="ECO:0000256" key="1">
    <source>
        <dbReference type="ARBA" id="ARBA00004141"/>
    </source>
</evidence>
<keyword evidence="3 5" id="KW-1133">Transmembrane helix</keyword>
<feature type="domain" description="ABC transmembrane type-2" evidence="6">
    <location>
        <begin position="20"/>
        <end position="244"/>
    </location>
</feature>
<sequence>MNRFLYLVYSELIRLIRLPAYLIPTLVFPVMFFSIFGLPNAKNELGGVNAATYILISFSAYSLISTSLFAFGVSIAAERGLGWQKLMRVTPLNPMLYFASKIVNALLQGIFIIILLGLFASFVGHLNYDVLLFVKTVGKLLLGVSAFVALGLWIGYVGGPNSAAGIANLIFLPMSFASGLFMPLQFMPEFLRNIAPYTPAYHFAQIGWMSIGAKSDTTELVHWIWLLSYGALFFLLALVAFRRDEGKNFG</sequence>